<keyword evidence="6" id="KW-1185">Reference proteome</keyword>
<evidence type="ECO:0000313" key="5">
    <source>
        <dbReference type="Proteomes" id="UP000663854"/>
    </source>
</evidence>
<sequence>MPRKRNNTKFTRKYQEQTGPLSSNNDDDNNNNRANVNPLSLPPTRFGYELLLDQYKMIIDENKRLKNQIEYLEKQLMDKEKDDTGNFLLRIPRVAYNQLNEGNEAEEGDGEEANENDGKQQQQEDKDKDEEKKKNELKKKIKKIANVLGLSYKELKGCKKKRITTTCRKVIKEIYQSRDERAMERIKTMCPNKVRAIRCFARLMHQKQKETPTYILNNAMGNVFANARL</sequence>
<keyword evidence="1" id="KW-0175">Coiled coil</keyword>
<evidence type="ECO:0000256" key="1">
    <source>
        <dbReference type="SAM" id="Coils"/>
    </source>
</evidence>
<proteinExistence type="predicted"/>
<feature type="compositionally biased region" description="Basic and acidic residues" evidence="2">
    <location>
        <begin position="116"/>
        <end position="134"/>
    </location>
</feature>
<feature type="compositionally biased region" description="Basic residues" evidence="2">
    <location>
        <begin position="1"/>
        <end position="12"/>
    </location>
</feature>
<accession>A0A815BGA0</accession>
<feature type="region of interest" description="Disordered" evidence="2">
    <location>
        <begin position="104"/>
        <end position="136"/>
    </location>
</feature>
<comment type="caution">
    <text evidence="3">The sequence shown here is derived from an EMBL/GenBank/DDBJ whole genome shotgun (WGS) entry which is preliminary data.</text>
</comment>
<evidence type="ECO:0000313" key="6">
    <source>
        <dbReference type="Proteomes" id="UP000663870"/>
    </source>
</evidence>
<evidence type="ECO:0000256" key="2">
    <source>
        <dbReference type="SAM" id="MobiDB-lite"/>
    </source>
</evidence>
<dbReference type="AlphaFoldDB" id="A0A815BGA0"/>
<dbReference type="EMBL" id="CAJNOL010003158">
    <property type="protein sequence ID" value="CAF1549393.1"/>
    <property type="molecule type" value="Genomic_DNA"/>
</dbReference>
<feature type="coiled-coil region" evidence="1">
    <location>
        <begin position="48"/>
        <end position="82"/>
    </location>
</feature>
<feature type="region of interest" description="Disordered" evidence="2">
    <location>
        <begin position="1"/>
        <end position="43"/>
    </location>
</feature>
<reference evidence="3" key="1">
    <citation type="submission" date="2021-02" db="EMBL/GenBank/DDBJ databases">
        <authorList>
            <person name="Nowell W R."/>
        </authorList>
    </citation>
    <scope>NUCLEOTIDE SEQUENCE</scope>
</reference>
<dbReference type="Proteomes" id="UP000663870">
    <property type="component" value="Unassembled WGS sequence"/>
</dbReference>
<organism evidence="3 5">
    <name type="scientific">Rotaria sordida</name>
    <dbReference type="NCBI Taxonomy" id="392033"/>
    <lineage>
        <taxon>Eukaryota</taxon>
        <taxon>Metazoa</taxon>
        <taxon>Spiralia</taxon>
        <taxon>Gnathifera</taxon>
        <taxon>Rotifera</taxon>
        <taxon>Eurotatoria</taxon>
        <taxon>Bdelloidea</taxon>
        <taxon>Philodinida</taxon>
        <taxon>Philodinidae</taxon>
        <taxon>Rotaria</taxon>
    </lineage>
</organism>
<feature type="compositionally biased region" description="Acidic residues" evidence="2">
    <location>
        <begin position="104"/>
        <end position="115"/>
    </location>
</feature>
<gene>
    <name evidence="4" type="ORF">JXQ802_LOCUS43521</name>
    <name evidence="3" type="ORF">PYM288_LOCUS28325</name>
</gene>
<evidence type="ECO:0000313" key="4">
    <source>
        <dbReference type="EMBL" id="CAF1549393.1"/>
    </source>
</evidence>
<evidence type="ECO:0000313" key="3">
    <source>
        <dbReference type="EMBL" id="CAF1269939.1"/>
    </source>
</evidence>
<protein>
    <submittedName>
        <fullName evidence="3">Uncharacterized protein</fullName>
    </submittedName>
</protein>
<dbReference type="Proteomes" id="UP000663854">
    <property type="component" value="Unassembled WGS sequence"/>
</dbReference>
<dbReference type="EMBL" id="CAJNOH010002061">
    <property type="protein sequence ID" value="CAF1269939.1"/>
    <property type="molecule type" value="Genomic_DNA"/>
</dbReference>
<name>A0A815BGA0_9BILA</name>